<name>A0A9D4CJY3_DREPO</name>
<proteinExistence type="predicted"/>
<reference evidence="1" key="1">
    <citation type="journal article" date="2019" name="bioRxiv">
        <title>The Genome of the Zebra Mussel, Dreissena polymorpha: A Resource for Invasive Species Research.</title>
        <authorList>
            <person name="McCartney M.A."/>
            <person name="Auch B."/>
            <person name="Kono T."/>
            <person name="Mallez S."/>
            <person name="Zhang Y."/>
            <person name="Obille A."/>
            <person name="Becker A."/>
            <person name="Abrahante J.E."/>
            <person name="Garbe J."/>
            <person name="Badalamenti J.P."/>
            <person name="Herman A."/>
            <person name="Mangelson H."/>
            <person name="Liachko I."/>
            <person name="Sullivan S."/>
            <person name="Sone E.D."/>
            <person name="Koren S."/>
            <person name="Silverstein K.A.T."/>
            <person name="Beckman K.B."/>
            <person name="Gohl D.M."/>
        </authorList>
    </citation>
    <scope>NUCLEOTIDE SEQUENCE</scope>
    <source>
        <strain evidence="1">Duluth1</strain>
        <tissue evidence="1">Whole animal</tissue>
    </source>
</reference>
<evidence type="ECO:0000313" key="1">
    <source>
        <dbReference type="EMBL" id="KAH3726723.1"/>
    </source>
</evidence>
<organism evidence="1 2">
    <name type="scientific">Dreissena polymorpha</name>
    <name type="common">Zebra mussel</name>
    <name type="synonym">Mytilus polymorpha</name>
    <dbReference type="NCBI Taxonomy" id="45954"/>
    <lineage>
        <taxon>Eukaryota</taxon>
        <taxon>Metazoa</taxon>
        <taxon>Spiralia</taxon>
        <taxon>Lophotrochozoa</taxon>
        <taxon>Mollusca</taxon>
        <taxon>Bivalvia</taxon>
        <taxon>Autobranchia</taxon>
        <taxon>Heteroconchia</taxon>
        <taxon>Euheterodonta</taxon>
        <taxon>Imparidentia</taxon>
        <taxon>Neoheterodontei</taxon>
        <taxon>Myida</taxon>
        <taxon>Dreissenoidea</taxon>
        <taxon>Dreissenidae</taxon>
        <taxon>Dreissena</taxon>
    </lineage>
</organism>
<evidence type="ECO:0000313" key="2">
    <source>
        <dbReference type="Proteomes" id="UP000828390"/>
    </source>
</evidence>
<dbReference type="AlphaFoldDB" id="A0A9D4CJY3"/>
<keyword evidence="2" id="KW-1185">Reference proteome</keyword>
<sequence>MLGSHTMSRLGCVMTFRKITVRRCREQAKIRNGSSYIRAIENVEQPNQNE</sequence>
<dbReference type="Proteomes" id="UP000828390">
    <property type="component" value="Unassembled WGS sequence"/>
</dbReference>
<protein>
    <submittedName>
        <fullName evidence="1">Uncharacterized protein</fullName>
    </submittedName>
</protein>
<gene>
    <name evidence="1" type="ORF">DPMN_052592</name>
</gene>
<reference evidence="1" key="2">
    <citation type="submission" date="2020-11" db="EMBL/GenBank/DDBJ databases">
        <authorList>
            <person name="McCartney M.A."/>
            <person name="Auch B."/>
            <person name="Kono T."/>
            <person name="Mallez S."/>
            <person name="Becker A."/>
            <person name="Gohl D.M."/>
            <person name="Silverstein K.A.T."/>
            <person name="Koren S."/>
            <person name="Bechman K.B."/>
            <person name="Herman A."/>
            <person name="Abrahante J.E."/>
            <person name="Garbe J."/>
        </authorList>
    </citation>
    <scope>NUCLEOTIDE SEQUENCE</scope>
    <source>
        <strain evidence="1">Duluth1</strain>
        <tissue evidence="1">Whole animal</tissue>
    </source>
</reference>
<dbReference type="EMBL" id="JAIWYP010000012">
    <property type="protein sequence ID" value="KAH3726723.1"/>
    <property type="molecule type" value="Genomic_DNA"/>
</dbReference>
<comment type="caution">
    <text evidence="1">The sequence shown here is derived from an EMBL/GenBank/DDBJ whole genome shotgun (WGS) entry which is preliminary data.</text>
</comment>
<accession>A0A9D4CJY3</accession>